<feature type="compositionally biased region" description="Basic residues" evidence="1">
    <location>
        <begin position="456"/>
        <end position="467"/>
    </location>
</feature>
<reference evidence="2" key="1">
    <citation type="submission" date="2005-10" db="EMBL/GenBank/DDBJ databases">
        <title>Complete sequence of chromosome 2 of Burkholderia sp. 383.</title>
        <authorList>
            <consortium name="US DOE Joint Genome Institute"/>
            <person name="Copeland A."/>
            <person name="Lucas S."/>
            <person name="Lapidus A."/>
            <person name="Barry K."/>
            <person name="Detter J.C."/>
            <person name="Glavina T."/>
            <person name="Hammon N."/>
            <person name="Israni S."/>
            <person name="Pitluck S."/>
            <person name="Chain P."/>
            <person name="Malfatti S."/>
            <person name="Shin M."/>
            <person name="Vergez L."/>
            <person name="Schmutz J."/>
            <person name="Larimer F."/>
            <person name="Land M."/>
            <person name="Kyrpides N."/>
            <person name="Lykidis A."/>
            <person name="Richardson P."/>
        </authorList>
    </citation>
    <scope>NUCLEOTIDE SEQUENCE [LARGE SCALE GENOMIC DNA]</scope>
    <source>
        <strain evidence="2">383</strain>
    </source>
</reference>
<proteinExistence type="predicted"/>
<feature type="region of interest" description="Disordered" evidence="1">
    <location>
        <begin position="68"/>
        <end position="91"/>
    </location>
</feature>
<feature type="region of interest" description="Disordered" evidence="1">
    <location>
        <begin position="135"/>
        <end position="187"/>
    </location>
</feature>
<evidence type="ECO:0000313" key="2">
    <source>
        <dbReference type="EMBL" id="ABB12137.1"/>
    </source>
</evidence>
<dbReference type="PATRIC" id="fig|482957.22.peg.5769"/>
<protein>
    <submittedName>
        <fullName evidence="2">Uncharacterized protein</fullName>
    </submittedName>
</protein>
<evidence type="ECO:0000313" key="3">
    <source>
        <dbReference type="Proteomes" id="UP000002705"/>
    </source>
</evidence>
<feature type="compositionally biased region" description="Basic residues" evidence="1">
    <location>
        <begin position="139"/>
        <end position="161"/>
    </location>
</feature>
<feature type="region of interest" description="Disordered" evidence="1">
    <location>
        <begin position="234"/>
        <end position="256"/>
    </location>
</feature>
<organism evidence="2 3">
    <name type="scientific">Burkholderia lata (strain ATCC 17760 / DSM 23089 / LMG 22485 / NCIMB 9086 / R18194 / 383)</name>
    <dbReference type="NCBI Taxonomy" id="482957"/>
    <lineage>
        <taxon>Bacteria</taxon>
        <taxon>Pseudomonadati</taxon>
        <taxon>Pseudomonadota</taxon>
        <taxon>Betaproteobacteria</taxon>
        <taxon>Burkholderiales</taxon>
        <taxon>Burkholderiaceae</taxon>
        <taxon>Burkholderia</taxon>
        <taxon>Burkholderia cepacia complex</taxon>
    </lineage>
</organism>
<gene>
    <name evidence="2" type="ordered locus">Bcep18194_B2024</name>
</gene>
<dbReference type="AlphaFoldDB" id="Q394H9"/>
<feature type="region of interest" description="Disordered" evidence="1">
    <location>
        <begin position="435"/>
        <end position="467"/>
    </location>
</feature>
<feature type="compositionally biased region" description="Acidic residues" evidence="1">
    <location>
        <begin position="177"/>
        <end position="187"/>
    </location>
</feature>
<accession>Q394H9</accession>
<dbReference type="HOGENOM" id="CLU_543675_0_0_4"/>
<name>Q394H9_BURL3</name>
<dbReference type="Proteomes" id="UP000002705">
    <property type="component" value="Chromosome 2"/>
</dbReference>
<sequence>MLGVRSGRAFRSDVLAREAGGVRVRRGRRDCARRPADGCRLDRVHDVAAAVRLPVALCARRAGYPGGALSGRDPGAGRGGSPGRGAGRPGFTGLGRRYAAACRRAQRGIHAGRVRPGAACAAGCMGAPGHAVRTGLAPLRHRLRRRPRDGRTGRARRPGRPCRRDDVALARRYGSDGEGDVSPDDSLSEDRWRVEKCAAVGAGPADARRFHRRANQAREIRLVRRERRDGHVVPRRHEPAGRPRVAGRPLARPARRAEAGLAERAIRRRQGARRFLRALLQRLGDDVAGGQALAARAGCRPHRQARRHAGRAVDRLAPAGSRRLPRHRDALAADGERQRDLAQPCVVCSLQVAERCGAAAHRGGRQAVADPAFPGVFAAGFGRRQQACRRVDQTARCAVRHDRRVGGAKQRGRLEGHGTDFVIRLLICTTPSNTVRAARRPPSTSTSGYRAATRGGLRRPRRSSHACRHAPMRMRGIFPTSCRCRCGSMRTRPPARSWCPS</sequence>
<dbReference type="EMBL" id="CP000152">
    <property type="protein sequence ID" value="ABB12137.1"/>
    <property type="molecule type" value="Genomic_DNA"/>
</dbReference>
<dbReference type="KEGG" id="bur:Bcep18194_B2024"/>
<feature type="compositionally biased region" description="Basic and acidic residues" evidence="1">
    <location>
        <begin position="162"/>
        <end position="175"/>
    </location>
</feature>
<evidence type="ECO:0000256" key="1">
    <source>
        <dbReference type="SAM" id="MobiDB-lite"/>
    </source>
</evidence>
<keyword evidence="3" id="KW-1185">Reference proteome</keyword>
<feature type="compositionally biased region" description="Low complexity" evidence="1">
    <location>
        <begin position="242"/>
        <end position="252"/>
    </location>
</feature>